<dbReference type="PRINTS" id="PR00036">
    <property type="entry name" value="HTHLACI"/>
</dbReference>
<dbReference type="SUPFAM" id="SSF53822">
    <property type="entry name" value="Periplasmic binding protein-like I"/>
    <property type="match status" value="1"/>
</dbReference>
<dbReference type="Gene3D" id="3.40.50.2300">
    <property type="match status" value="2"/>
</dbReference>
<dbReference type="PANTHER" id="PTHR30146">
    <property type="entry name" value="LACI-RELATED TRANSCRIPTIONAL REPRESSOR"/>
    <property type="match status" value="1"/>
</dbReference>
<keyword evidence="6" id="KW-1185">Reference proteome</keyword>
<dbReference type="SMART" id="SM00354">
    <property type="entry name" value="HTH_LACI"/>
    <property type="match status" value="1"/>
</dbReference>
<feature type="domain" description="HTH lacI-type" evidence="4">
    <location>
        <begin position="7"/>
        <end position="61"/>
    </location>
</feature>
<dbReference type="GO" id="GO:0003677">
    <property type="term" value="F:DNA binding"/>
    <property type="evidence" value="ECO:0007669"/>
    <property type="project" value="UniProtKB-KW"/>
</dbReference>
<dbReference type="Gene3D" id="1.10.260.40">
    <property type="entry name" value="lambda repressor-like DNA-binding domains"/>
    <property type="match status" value="1"/>
</dbReference>
<keyword evidence="3" id="KW-0804">Transcription</keyword>
<proteinExistence type="predicted"/>
<organism evidence="5 6">
    <name type="scientific">Peptostreptococcus equinus</name>
    <dbReference type="NCBI Taxonomy" id="3003601"/>
    <lineage>
        <taxon>Bacteria</taxon>
        <taxon>Bacillati</taxon>
        <taxon>Bacillota</taxon>
        <taxon>Clostridia</taxon>
        <taxon>Peptostreptococcales</taxon>
        <taxon>Peptostreptococcaceae</taxon>
        <taxon>Peptostreptococcus</taxon>
    </lineage>
</organism>
<dbReference type="Pfam" id="PF00356">
    <property type="entry name" value="LacI"/>
    <property type="match status" value="1"/>
</dbReference>
<sequence>MVTKKPITIKDVAREAGVSISTVSRVINDSKPVTNEVKQRVLDIIKETGYVPNPLARSLVTKKSQLIGVIVPEVTDTFSAEILNGIEEISKMYDYDILLANTYSEKEAELKNINLLRAKQVEGIVMICWDIDQEVVNVLENSGIPAVFISKTSRDIDIYNVSTQNYPAAKEMTKYLIDKGHKKIALMLTGNENAELADERLEGYKSALKENKIKFDSSIVKTMSGTTYEAGYASTKELLSESKEIPHAIFASSDEVAIGVINACFDLGYKVPEDISVAGFNDVKLAKIYRPKLTTVYQPLFDIGAVAIRMIIKMVKGEEIEDKKVTLPFKIVERESVIDRKTK</sequence>
<dbReference type="PANTHER" id="PTHR30146:SF149">
    <property type="entry name" value="HTH-TYPE TRANSCRIPTIONAL REGULATOR EBGR"/>
    <property type="match status" value="1"/>
</dbReference>
<reference evidence="5" key="1">
    <citation type="submission" date="2022-12" db="EMBL/GenBank/DDBJ databases">
        <title>Peptostreptococcus.</title>
        <authorList>
            <person name="Lee S.H."/>
        </authorList>
    </citation>
    <scope>NUCLEOTIDE SEQUENCE</scope>
    <source>
        <strain evidence="5">CBA3647</strain>
    </source>
</reference>
<dbReference type="InterPro" id="IPR028082">
    <property type="entry name" value="Peripla_BP_I"/>
</dbReference>
<dbReference type="InterPro" id="IPR046335">
    <property type="entry name" value="LacI/GalR-like_sensor"/>
</dbReference>
<evidence type="ECO:0000256" key="2">
    <source>
        <dbReference type="ARBA" id="ARBA00023125"/>
    </source>
</evidence>
<evidence type="ECO:0000259" key="4">
    <source>
        <dbReference type="PROSITE" id="PS50932"/>
    </source>
</evidence>
<dbReference type="EMBL" id="CP114052">
    <property type="protein sequence ID" value="WAW14326.1"/>
    <property type="molecule type" value="Genomic_DNA"/>
</dbReference>
<dbReference type="InterPro" id="IPR010982">
    <property type="entry name" value="Lambda_DNA-bd_dom_sf"/>
</dbReference>
<dbReference type="CDD" id="cd06267">
    <property type="entry name" value="PBP1_LacI_sugar_binding-like"/>
    <property type="match status" value="1"/>
</dbReference>
<evidence type="ECO:0000256" key="3">
    <source>
        <dbReference type="ARBA" id="ARBA00023163"/>
    </source>
</evidence>
<dbReference type="RefSeq" id="WP_269310994.1">
    <property type="nucleotide sequence ID" value="NZ_CP114052.1"/>
</dbReference>
<protein>
    <submittedName>
        <fullName evidence="5">LacI family DNA-binding transcriptional regulator</fullName>
    </submittedName>
</protein>
<keyword evidence="1" id="KW-0805">Transcription regulation</keyword>
<dbReference type="PROSITE" id="PS50932">
    <property type="entry name" value="HTH_LACI_2"/>
    <property type="match status" value="1"/>
</dbReference>
<dbReference type="CDD" id="cd01392">
    <property type="entry name" value="HTH_LacI"/>
    <property type="match status" value="1"/>
</dbReference>
<dbReference type="PROSITE" id="PS00356">
    <property type="entry name" value="HTH_LACI_1"/>
    <property type="match status" value="1"/>
</dbReference>
<dbReference type="SUPFAM" id="SSF47413">
    <property type="entry name" value="lambda repressor-like DNA-binding domains"/>
    <property type="match status" value="1"/>
</dbReference>
<accession>A0ABY7JPB6</accession>
<name>A0ABY7JPB6_9FIRM</name>
<evidence type="ECO:0000256" key="1">
    <source>
        <dbReference type="ARBA" id="ARBA00023015"/>
    </source>
</evidence>
<dbReference type="Proteomes" id="UP001164187">
    <property type="component" value="Chromosome"/>
</dbReference>
<keyword evidence="2 5" id="KW-0238">DNA-binding</keyword>
<evidence type="ECO:0000313" key="6">
    <source>
        <dbReference type="Proteomes" id="UP001164187"/>
    </source>
</evidence>
<dbReference type="InterPro" id="IPR000843">
    <property type="entry name" value="HTH_LacI"/>
</dbReference>
<evidence type="ECO:0000313" key="5">
    <source>
        <dbReference type="EMBL" id="WAW14326.1"/>
    </source>
</evidence>
<dbReference type="Pfam" id="PF13377">
    <property type="entry name" value="Peripla_BP_3"/>
    <property type="match status" value="1"/>
</dbReference>
<gene>
    <name evidence="5" type="ORF">O0R46_06855</name>
</gene>